<proteinExistence type="predicted"/>
<evidence type="ECO:0000256" key="1">
    <source>
        <dbReference type="SAM" id="MobiDB-lite"/>
    </source>
</evidence>
<dbReference type="EMBL" id="JBBNAF010000002">
    <property type="protein sequence ID" value="KAK9163767.1"/>
    <property type="molecule type" value="Genomic_DNA"/>
</dbReference>
<protein>
    <submittedName>
        <fullName evidence="2">Uncharacterized protein</fullName>
    </submittedName>
</protein>
<feature type="compositionally biased region" description="Basic and acidic residues" evidence="1">
    <location>
        <begin position="64"/>
        <end position="85"/>
    </location>
</feature>
<dbReference type="AlphaFoldDB" id="A0AAP0L3G6"/>
<keyword evidence="3" id="KW-1185">Reference proteome</keyword>
<evidence type="ECO:0000313" key="3">
    <source>
        <dbReference type="Proteomes" id="UP001420932"/>
    </source>
</evidence>
<accession>A0AAP0L3G6</accession>
<gene>
    <name evidence="2" type="ORF">Syun_004669</name>
</gene>
<evidence type="ECO:0000313" key="2">
    <source>
        <dbReference type="EMBL" id="KAK9163767.1"/>
    </source>
</evidence>
<name>A0AAP0L3G6_9MAGN</name>
<dbReference type="Proteomes" id="UP001420932">
    <property type="component" value="Unassembled WGS sequence"/>
</dbReference>
<feature type="region of interest" description="Disordered" evidence="1">
    <location>
        <begin position="1"/>
        <end position="85"/>
    </location>
</feature>
<sequence>MHARDQRAVMGAVSNTSSRGQRAVDRSVSGEIAESGDRRESGEGATSMSGERGERGAGSGVSGDRAREKAESVRLGLSEREGRDR</sequence>
<reference evidence="2 3" key="1">
    <citation type="submission" date="2024-01" db="EMBL/GenBank/DDBJ databases">
        <title>Genome assemblies of Stephania.</title>
        <authorList>
            <person name="Yang L."/>
        </authorList>
    </citation>
    <scope>NUCLEOTIDE SEQUENCE [LARGE SCALE GENOMIC DNA]</scope>
    <source>
        <strain evidence="2">YNDBR</strain>
        <tissue evidence="2">Leaf</tissue>
    </source>
</reference>
<organism evidence="2 3">
    <name type="scientific">Stephania yunnanensis</name>
    <dbReference type="NCBI Taxonomy" id="152371"/>
    <lineage>
        <taxon>Eukaryota</taxon>
        <taxon>Viridiplantae</taxon>
        <taxon>Streptophyta</taxon>
        <taxon>Embryophyta</taxon>
        <taxon>Tracheophyta</taxon>
        <taxon>Spermatophyta</taxon>
        <taxon>Magnoliopsida</taxon>
        <taxon>Ranunculales</taxon>
        <taxon>Menispermaceae</taxon>
        <taxon>Menispermoideae</taxon>
        <taxon>Cissampelideae</taxon>
        <taxon>Stephania</taxon>
    </lineage>
</organism>
<comment type="caution">
    <text evidence="2">The sequence shown here is derived from an EMBL/GenBank/DDBJ whole genome shotgun (WGS) entry which is preliminary data.</text>
</comment>